<name>A0A317UA71_9GAMM</name>
<comment type="caution">
    <text evidence="2">The sequence shown here is derived from an EMBL/GenBank/DDBJ whole genome shotgun (WGS) entry which is preliminary data.</text>
</comment>
<evidence type="ECO:0000313" key="2">
    <source>
        <dbReference type="EMBL" id="PWY57567.1"/>
    </source>
</evidence>
<dbReference type="EMBL" id="RZGX01000002">
    <property type="protein sequence ID" value="RUR25965.1"/>
    <property type="molecule type" value="Genomic_DNA"/>
</dbReference>
<sequence length="265" mass="29484">MNNELLIAYKNSQREIWGLFAPLDMMTTVTAPTLVKFSQLQAGDSVLDVGCGTGVVAITAARMGAIVSGLDLSPQLLEYADRNKTLAKVDVDFKQGDVEALPYADESFDVVLSQFGHMFAPNAQLAIDEMLRVLKPGGIIAFSTWPPEHFVGRLFALVSKYNPPPVAIDSPSNWGSPDVVKNRLGNQVKEVIFDYDAMYFPTLSLAHYRRTVEKTLGPVVTFVEQSKNDSEALRNFRAEVDKLAEQYFMDNKIHQCFLMTRAIKL</sequence>
<dbReference type="GO" id="GO:0008757">
    <property type="term" value="F:S-adenosylmethionine-dependent methyltransferase activity"/>
    <property type="evidence" value="ECO:0007669"/>
    <property type="project" value="InterPro"/>
</dbReference>
<reference evidence="3 5" key="2">
    <citation type="submission" date="2018-12" db="EMBL/GenBank/DDBJ databases">
        <title>Legionella sp,whole genome shotgun sequence.</title>
        <authorList>
            <person name="Wu H."/>
        </authorList>
    </citation>
    <scope>NUCLEOTIDE SEQUENCE [LARGE SCALE GENOMIC DNA]</scope>
    <source>
        <strain evidence="5">km489</strain>
        <strain evidence="3">Km489</strain>
    </source>
</reference>
<dbReference type="EMBL" id="QHJG01000001">
    <property type="protein sequence ID" value="PWY57567.1"/>
    <property type="molecule type" value="Genomic_DNA"/>
</dbReference>
<organism evidence="2 4">
    <name type="scientific">Legionella qingyii</name>
    <dbReference type="NCBI Taxonomy" id="2184757"/>
    <lineage>
        <taxon>Bacteria</taxon>
        <taxon>Pseudomonadati</taxon>
        <taxon>Pseudomonadota</taxon>
        <taxon>Gammaproteobacteria</taxon>
        <taxon>Legionellales</taxon>
        <taxon>Legionellaceae</taxon>
        <taxon>Legionella</taxon>
    </lineage>
</organism>
<keyword evidence="2" id="KW-0489">Methyltransferase</keyword>
<dbReference type="PANTHER" id="PTHR43591:SF24">
    <property type="entry name" value="2-METHOXY-6-POLYPRENYL-1,4-BENZOQUINOL METHYLASE, MITOCHONDRIAL"/>
    <property type="match status" value="1"/>
</dbReference>
<dbReference type="OrthoDB" id="9777638at2"/>
<dbReference type="CDD" id="cd02440">
    <property type="entry name" value="AdoMet_MTases"/>
    <property type="match status" value="1"/>
</dbReference>
<dbReference type="Proteomes" id="UP000247152">
    <property type="component" value="Unassembled WGS sequence"/>
</dbReference>
<dbReference type="Proteomes" id="UP000287374">
    <property type="component" value="Unassembled WGS sequence"/>
</dbReference>
<gene>
    <name evidence="2" type="ORF">DGG96_00250</name>
    <name evidence="3" type="ORF">ELY20_02140</name>
</gene>
<dbReference type="SUPFAM" id="SSF53335">
    <property type="entry name" value="S-adenosyl-L-methionine-dependent methyltransferases"/>
    <property type="match status" value="1"/>
</dbReference>
<dbReference type="AlphaFoldDB" id="A0A317UA71"/>
<evidence type="ECO:0000313" key="3">
    <source>
        <dbReference type="EMBL" id="RUR25965.1"/>
    </source>
</evidence>
<dbReference type="GO" id="GO:0032259">
    <property type="term" value="P:methylation"/>
    <property type="evidence" value="ECO:0007669"/>
    <property type="project" value="UniProtKB-KW"/>
</dbReference>
<dbReference type="Gene3D" id="3.40.50.150">
    <property type="entry name" value="Vaccinia Virus protein VP39"/>
    <property type="match status" value="1"/>
</dbReference>
<dbReference type="PANTHER" id="PTHR43591">
    <property type="entry name" value="METHYLTRANSFERASE"/>
    <property type="match status" value="1"/>
</dbReference>
<keyword evidence="5" id="KW-1185">Reference proteome</keyword>
<evidence type="ECO:0000313" key="5">
    <source>
        <dbReference type="Proteomes" id="UP000287374"/>
    </source>
</evidence>
<protein>
    <submittedName>
        <fullName evidence="2">Class I SAM-dependent methyltransferase</fullName>
    </submittedName>
</protein>
<dbReference type="Pfam" id="PF08241">
    <property type="entry name" value="Methyltransf_11"/>
    <property type="match status" value="1"/>
</dbReference>
<proteinExistence type="predicted"/>
<keyword evidence="2" id="KW-0808">Transferase</keyword>
<evidence type="ECO:0000259" key="1">
    <source>
        <dbReference type="Pfam" id="PF08241"/>
    </source>
</evidence>
<dbReference type="RefSeq" id="WP_110141021.1">
    <property type="nucleotide sequence ID" value="NZ_QHJG01000001.1"/>
</dbReference>
<dbReference type="InterPro" id="IPR029063">
    <property type="entry name" value="SAM-dependent_MTases_sf"/>
</dbReference>
<dbReference type="InterPro" id="IPR013216">
    <property type="entry name" value="Methyltransf_11"/>
</dbReference>
<evidence type="ECO:0000313" key="4">
    <source>
        <dbReference type="Proteomes" id="UP000247152"/>
    </source>
</evidence>
<feature type="domain" description="Methyltransferase type 11" evidence="1">
    <location>
        <begin position="47"/>
        <end position="142"/>
    </location>
</feature>
<accession>A0A317UA71</accession>
<reference evidence="2 4" key="1">
    <citation type="submission" date="2018-05" db="EMBL/GenBank/DDBJ databases">
        <title>Legionella qingyii sp.nov., whole genome shotgun sequence.</title>
        <authorList>
            <person name="Wu H."/>
            <person name="Zhu Q."/>
            <person name="Hu C."/>
        </authorList>
    </citation>
    <scope>NUCLEOTIDE SEQUENCE [LARGE SCALE GENOMIC DNA]</scope>
    <source>
        <strain evidence="2 4">HEB18</strain>
    </source>
</reference>